<gene>
    <name evidence="3" type="ORF">TCNE_LOCUS6594</name>
</gene>
<protein>
    <submittedName>
        <fullName evidence="5">FLYWCH-type domain-containing protein</fullName>
    </submittedName>
</protein>
<name>A0A183UDM4_TOXCA</name>
<feature type="compositionally biased region" description="Basic and acidic residues" evidence="1">
    <location>
        <begin position="195"/>
        <end position="209"/>
    </location>
</feature>
<organism evidence="4 5">
    <name type="scientific">Toxocara canis</name>
    <name type="common">Canine roundworm</name>
    <dbReference type="NCBI Taxonomy" id="6265"/>
    <lineage>
        <taxon>Eukaryota</taxon>
        <taxon>Metazoa</taxon>
        <taxon>Ecdysozoa</taxon>
        <taxon>Nematoda</taxon>
        <taxon>Chromadorea</taxon>
        <taxon>Rhabditida</taxon>
        <taxon>Spirurina</taxon>
        <taxon>Ascaridomorpha</taxon>
        <taxon>Ascaridoidea</taxon>
        <taxon>Toxocaridae</taxon>
        <taxon>Toxocara</taxon>
    </lineage>
</organism>
<dbReference type="InterPro" id="IPR057001">
    <property type="entry name" value="RYYR-CCHC"/>
</dbReference>
<dbReference type="AlphaFoldDB" id="A0A183UDM4"/>
<feature type="region of interest" description="Disordered" evidence="1">
    <location>
        <begin position="195"/>
        <end position="259"/>
    </location>
</feature>
<proteinExistence type="predicted"/>
<dbReference type="WBParaSite" id="TCNE_0000659401-mRNA-1">
    <property type="protein sequence ID" value="TCNE_0000659401-mRNA-1"/>
    <property type="gene ID" value="TCNE_0000659401"/>
</dbReference>
<accession>A0A183UDM4</accession>
<reference evidence="3 4" key="2">
    <citation type="submission" date="2018-11" db="EMBL/GenBank/DDBJ databases">
        <authorList>
            <consortium name="Pathogen Informatics"/>
        </authorList>
    </citation>
    <scope>NUCLEOTIDE SEQUENCE [LARGE SCALE GENOMIC DNA]</scope>
</reference>
<feature type="domain" description="RYYR-CCHC" evidence="2">
    <location>
        <begin position="28"/>
        <end position="103"/>
    </location>
</feature>
<keyword evidence="4" id="KW-1185">Reference proteome</keyword>
<evidence type="ECO:0000256" key="1">
    <source>
        <dbReference type="SAM" id="MobiDB-lite"/>
    </source>
</evidence>
<evidence type="ECO:0000313" key="3">
    <source>
        <dbReference type="EMBL" id="VDM37915.1"/>
    </source>
</evidence>
<reference evidence="5" key="1">
    <citation type="submission" date="2016-06" db="UniProtKB">
        <authorList>
            <consortium name="WormBaseParasite"/>
        </authorList>
    </citation>
    <scope>IDENTIFICATION</scope>
</reference>
<dbReference type="Pfam" id="PF23674">
    <property type="entry name" value="RYYR-CCHC"/>
    <property type="match status" value="1"/>
</dbReference>
<dbReference type="EMBL" id="UYWY01019519">
    <property type="protein sequence ID" value="VDM37915.1"/>
    <property type="molecule type" value="Genomic_DNA"/>
</dbReference>
<sequence length="437" mass="48831">MICDLQNRSMETSNSIIADQSGETNKVYLGLSQNLKTDALIIYNASGDARMYRASFQRNHTKYYRCSRCDTIRRRRGEGEVAKLKVVRGVVEGDKFPKHNPECAPLRYEEVQALMLDRSARREVKGLKCNPKDAWQKGFERAMQLALSANGPPGSRLSIATTYPSWQRVRKAYSSIRRKRLKKATAILRNANNKVDHGEHDCDADEPHLKNSFINPVLSNDTTSTNSAPPSTPSEGTDVISSGVDEPEAMSPSHSSKLYSDDDSVVVVSKDCGIHGSLLIPVPDRPQVCGPKNAAKNIESSSLTIKEVLAAQMAMKNTTGRHFLVRNPRTGRIIVCDMTDPSDVTQREQSGSDGEDIEERKRIRCDLEEKMNETLNTTHALLEKLEKKQRDEFNSIGDSVADSLRDVNKVNADAAVQFKCELFEIITKYRKKILKNG</sequence>
<dbReference type="Proteomes" id="UP000050794">
    <property type="component" value="Unassembled WGS sequence"/>
</dbReference>
<evidence type="ECO:0000313" key="4">
    <source>
        <dbReference type="Proteomes" id="UP000050794"/>
    </source>
</evidence>
<feature type="compositionally biased region" description="Polar residues" evidence="1">
    <location>
        <begin position="212"/>
        <end position="221"/>
    </location>
</feature>
<evidence type="ECO:0000259" key="2">
    <source>
        <dbReference type="Pfam" id="PF23674"/>
    </source>
</evidence>
<evidence type="ECO:0000313" key="5">
    <source>
        <dbReference type="WBParaSite" id="TCNE_0000659401-mRNA-1"/>
    </source>
</evidence>